<reference evidence="3 4" key="1">
    <citation type="submission" date="2016-07" db="EMBL/GenBank/DDBJ databases">
        <title>Pervasive Adenine N6-methylation of Active Genes in Fungi.</title>
        <authorList>
            <consortium name="DOE Joint Genome Institute"/>
            <person name="Mondo S.J."/>
            <person name="Dannebaum R.O."/>
            <person name="Kuo R.C."/>
            <person name="Labutti K."/>
            <person name="Haridas S."/>
            <person name="Kuo A."/>
            <person name="Salamov A."/>
            <person name="Ahrendt S.R."/>
            <person name="Lipzen A."/>
            <person name="Sullivan W."/>
            <person name="Andreopoulos W.B."/>
            <person name="Clum A."/>
            <person name="Lindquist E."/>
            <person name="Daum C."/>
            <person name="Ramamoorthy G.K."/>
            <person name="Gryganskyi A."/>
            <person name="Culley D."/>
            <person name="Magnuson J.K."/>
            <person name="James T.Y."/>
            <person name="O'Malley M.A."/>
            <person name="Stajich J.E."/>
            <person name="Spatafora J.W."/>
            <person name="Visel A."/>
            <person name="Grigoriev I.V."/>
        </authorList>
    </citation>
    <scope>NUCLEOTIDE SEQUENCE [LARGE SCALE GENOMIC DNA]</scope>
    <source>
        <strain evidence="3 4">ATCC 12442</strain>
    </source>
</reference>
<dbReference type="EMBL" id="MCFD01000016">
    <property type="protein sequence ID" value="ORX66374.1"/>
    <property type="molecule type" value="Genomic_DNA"/>
</dbReference>
<evidence type="ECO:0000256" key="1">
    <source>
        <dbReference type="SAM" id="SignalP"/>
    </source>
</evidence>
<dbReference type="Pfam" id="PF03061">
    <property type="entry name" value="4HBT"/>
    <property type="match status" value="1"/>
</dbReference>
<keyword evidence="4" id="KW-1185">Reference proteome</keyword>
<evidence type="ECO:0000313" key="4">
    <source>
        <dbReference type="Proteomes" id="UP000193922"/>
    </source>
</evidence>
<dbReference type="SUPFAM" id="SSF54637">
    <property type="entry name" value="Thioesterase/thiol ester dehydrase-isomerase"/>
    <property type="match status" value="1"/>
</dbReference>
<protein>
    <recommendedName>
        <fullName evidence="2">Thioesterase domain-containing protein</fullName>
    </recommendedName>
</protein>
<dbReference type="InterPro" id="IPR006683">
    <property type="entry name" value="Thioestr_dom"/>
</dbReference>
<organism evidence="3 4">
    <name type="scientific">Linderina pennispora</name>
    <dbReference type="NCBI Taxonomy" id="61395"/>
    <lineage>
        <taxon>Eukaryota</taxon>
        <taxon>Fungi</taxon>
        <taxon>Fungi incertae sedis</taxon>
        <taxon>Zoopagomycota</taxon>
        <taxon>Kickxellomycotina</taxon>
        <taxon>Kickxellomycetes</taxon>
        <taxon>Kickxellales</taxon>
        <taxon>Kickxellaceae</taxon>
        <taxon>Linderina</taxon>
    </lineage>
</organism>
<keyword evidence="1" id="KW-0732">Signal</keyword>
<gene>
    <name evidence="3" type="ORF">DL89DRAFT_270288</name>
</gene>
<dbReference type="AlphaFoldDB" id="A0A1Y1VZU5"/>
<proteinExistence type="predicted"/>
<name>A0A1Y1VZU5_9FUNG</name>
<dbReference type="GeneID" id="63805295"/>
<dbReference type="OrthoDB" id="506431at2759"/>
<feature type="signal peptide" evidence="1">
    <location>
        <begin position="1"/>
        <end position="17"/>
    </location>
</feature>
<dbReference type="Proteomes" id="UP000193922">
    <property type="component" value="Unassembled WGS sequence"/>
</dbReference>
<accession>A0A1Y1VZU5</accession>
<dbReference type="PANTHER" id="PTHR47260">
    <property type="entry name" value="UPF0644 PROTEIN PB2B4.06"/>
    <property type="match status" value="1"/>
</dbReference>
<dbReference type="RefSeq" id="XP_040740384.1">
    <property type="nucleotide sequence ID" value="XM_040888647.1"/>
</dbReference>
<evidence type="ECO:0000313" key="3">
    <source>
        <dbReference type="EMBL" id="ORX66374.1"/>
    </source>
</evidence>
<feature type="chain" id="PRO_5012756395" description="Thioesterase domain-containing protein" evidence="1">
    <location>
        <begin position="18"/>
        <end position="238"/>
    </location>
</feature>
<dbReference type="STRING" id="61395.A0A1Y1VZU5"/>
<dbReference type="CDD" id="cd03443">
    <property type="entry name" value="PaaI_thioesterase"/>
    <property type="match status" value="1"/>
</dbReference>
<sequence>MLATWATCCIAFGVSVALLGVDQGWVRFSTAKKSVESADKPDEIEEAKRISDSLMQTEIAKQCLEQPDEWKRIPYFWSQNSRAMKRTFVQGALYGPDKLTAEPLVFLNRDRKQFIVIAHIGNSLCGHEGIVHGGLQATLFDEITARPAFWNLPRSVALTASLKVNYRRPALANQIFVFRTSLEHMEGRKATIKATMEDLKGNVLSDAESLYVSPSNEKLVSDNSSLLKMIEGVYPGAF</sequence>
<dbReference type="Gene3D" id="3.10.129.10">
    <property type="entry name" value="Hotdog Thioesterase"/>
    <property type="match status" value="1"/>
</dbReference>
<feature type="domain" description="Thioesterase" evidence="2">
    <location>
        <begin position="129"/>
        <end position="203"/>
    </location>
</feature>
<dbReference type="InterPro" id="IPR052061">
    <property type="entry name" value="PTE-AB_protein"/>
</dbReference>
<evidence type="ECO:0000259" key="2">
    <source>
        <dbReference type="Pfam" id="PF03061"/>
    </source>
</evidence>
<dbReference type="InterPro" id="IPR029069">
    <property type="entry name" value="HotDog_dom_sf"/>
</dbReference>
<comment type="caution">
    <text evidence="3">The sequence shown here is derived from an EMBL/GenBank/DDBJ whole genome shotgun (WGS) entry which is preliminary data.</text>
</comment>
<dbReference type="PANTHER" id="PTHR47260:SF1">
    <property type="entry name" value="UPF0644 PROTEIN PB2B4.06"/>
    <property type="match status" value="1"/>
</dbReference>